<evidence type="ECO:0000259" key="1">
    <source>
        <dbReference type="Pfam" id="PF13333"/>
    </source>
</evidence>
<dbReference type="Pfam" id="PF13333">
    <property type="entry name" value="rve_2"/>
    <property type="match status" value="1"/>
</dbReference>
<reference evidence="2" key="1">
    <citation type="submission" date="2020-10" db="EMBL/GenBank/DDBJ databases">
        <authorList>
            <person name="Lu T."/>
            <person name="Wang Q."/>
            <person name="Han X."/>
        </authorList>
    </citation>
    <scope>NUCLEOTIDE SEQUENCE</scope>
    <source>
        <strain evidence="2">WQ 366</strain>
    </source>
</reference>
<comment type="caution">
    <text evidence="2">The sequence shown here is derived from an EMBL/GenBank/DDBJ whole genome shotgun (WGS) entry which is preliminary data.</text>
</comment>
<evidence type="ECO:0000313" key="2">
    <source>
        <dbReference type="EMBL" id="MCA5006567.1"/>
    </source>
</evidence>
<organism evidence="2 3">
    <name type="scientific">Sphingobacterium bovistauri</name>
    <dbReference type="NCBI Taxonomy" id="2781959"/>
    <lineage>
        <taxon>Bacteria</taxon>
        <taxon>Pseudomonadati</taxon>
        <taxon>Bacteroidota</taxon>
        <taxon>Sphingobacteriia</taxon>
        <taxon>Sphingobacteriales</taxon>
        <taxon>Sphingobacteriaceae</taxon>
        <taxon>Sphingobacterium</taxon>
    </lineage>
</organism>
<dbReference type="Proteomes" id="UP001165302">
    <property type="component" value="Unassembled WGS sequence"/>
</dbReference>
<evidence type="ECO:0000313" key="3">
    <source>
        <dbReference type="Proteomes" id="UP001165302"/>
    </source>
</evidence>
<dbReference type="EMBL" id="JADEYP010000037">
    <property type="protein sequence ID" value="MCA5006567.1"/>
    <property type="molecule type" value="Genomic_DNA"/>
</dbReference>
<name>A0ABS7ZAE6_9SPHI</name>
<feature type="non-terminal residue" evidence="2">
    <location>
        <position position="1"/>
    </location>
</feature>
<feature type="domain" description="Integrase catalytic" evidence="1">
    <location>
        <begin position="1"/>
        <end position="41"/>
    </location>
</feature>
<gene>
    <name evidence="2" type="ORF">IPZ78_15575</name>
</gene>
<accession>A0ABS7ZAE6</accession>
<protein>
    <submittedName>
        <fullName evidence="2">IS3 family transposase</fullName>
    </submittedName>
</protein>
<proteinExistence type="predicted"/>
<keyword evidence="3" id="KW-1185">Reference proteome</keyword>
<sequence length="41" mass="5076">ELFYLKKYTSIFELAKDIREYIKYYNNERIRINLNGMSPVE</sequence>
<dbReference type="InterPro" id="IPR001584">
    <property type="entry name" value="Integrase_cat-core"/>
</dbReference>